<dbReference type="PANTHER" id="PTHR14885">
    <property type="entry name" value="CILIA- AND FLAGELLA-ASSOCIATED PROTEIN 43-RELATED"/>
    <property type="match status" value="1"/>
</dbReference>
<keyword evidence="7" id="KW-0966">Cell projection</keyword>
<keyword evidence="5 10" id="KW-0175">Coiled coil</keyword>
<dbReference type="InterPro" id="IPR015943">
    <property type="entry name" value="WD40/YVTN_repeat-like_dom_sf"/>
</dbReference>
<dbReference type="SUPFAM" id="SSF50978">
    <property type="entry name" value="WD40 repeat-like"/>
    <property type="match status" value="1"/>
</dbReference>
<evidence type="ECO:0000256" key="1">
    <source>
        <dbReference type="ARBA" id="ARBA00004430"/>
    </source>
</evidence>
<dbReference type="GO" id="GO:0005930">
    <property type="term" value="C:axoneme"/>
    <property type="evidence" value="ECO:0007669"/>
    <property type="project" value="UniProtKB-SubCell"/>
</dbReference>
<proteinExistence type="inferred from homology"/>
<keyword evidence="4" id="KW-0677">Repeat</keyword>
<evidence type="ECO:0000256" key="5">
    <source>
        <dbReference type="ARBA" id="ARBA00023054"/>
    </source>
</evidence>
<dbReference type="SMART" id="SM00320">
    <property type="entry name" value="WD40"/>
    <property type="match status" value="6"/>
</dbReference>
<keyword evidence="3" id="KW-0853">WD repeat</keyword>
<evidence type="ECO:0000256" key="7">
    <source>
        <dbReference type="ARBA" id="ARBA00023273"/>
    </source>
</evidence>
<dbReference type="Pfam" id="PF25828">
    <property type="entry name" value="CC_Cfap43"/>
    <property type="match status" value="3"/>
</dbReference>
<dbReference type="OrthoDB" id="64311at2759"/>
<evidence type="ECO:0000256" key="11">
    <source>
        <dbReference type="SAM" id="MobiDB-lite"/>
    </source>
</evidence>
<evidence type="ECO:0000256" key="8">
    <source>
        <dbReference type="ARBA" id="ARBA00023605"/>
    </source>
</evidence>
<evidence type="ECO:0000256" key="9">
    <source>
        <dbReference type="ARBA" id="ARBA00023662"/>
    </source>
</evidence>
<feature type="region of interest" description="Disordered" evidence="11">
    <location>
        <begin position="1325"/>
        <end position="1390"/>
    </location>
</feature>
<organism evidence="12 13">
    <name type="scientific">Triparma columacea</name>
    <dbReference type="NCBI Taxonomy" id="722753"/>
    <lineage>
        <taxon>Eukaryota</taxon>
        <taxon>Sar</taxon>
        <taxon>Stramenopiles</taxon>
        <taxon>Ochrophyta</taxon>
        <taxon>Bolidophyceae</taxon>
        <taxon>Parmales</taxon>
        <taxon>Triparmaceae</taxon>
        <taxon>Triparma</taxon>
    </lineage>
</organism>
<dbReference type="InterPro" id="IPR011047">
    <property type="entry name" value="Quinoprotein_ADH-like_sf"/>
</dbReference>
<evidence type="ECO:0000256" key="2">
    <source>
        <dbReference type="ARBA" id="ARBA00022490"/>
    </source>
</evidence>
<feature type="coiled-coil region" evidence="10">
    <location>
        <begin position="1167"/>
        <end position="1205"/>
    </location>
</feature>
<evidence type="ECO:0000256" key="3">
    <source>
        <dbReference type="ARBA" id="ARBA00022574"/>
    </source>
</evidence>
<keyword evidence="13" id="KW-1185">Reference proteome</keyword>
<comment type="similarity">
    <text evidence="8">Belongs to the CFAP43 family.</text>
</comment>
<sequence length="1768" mass="194556">MATYIEASTVFSIPFSPSSSLPPSPSPLAKVQFLSDSKALTSSGNALIVSDLLGGREGTDDFLFSKTGRGISAFAYSLKTKRLAYSGRALNPNIEIVKWPGEGVPVCTIEGGTDIEYADMTFSRCGTFMAALGGVPDLKLLIWRIEKESKIERKAEESKDARDPSKIFSITLPSVFKNLTFDPTNPDYVSLLSADGSCLHIYHLVKVMQEYEHELTVLTLPKSTSARITGYTWGMNGNIFVGDSLGSLHVYSSRTGSLSHTIPYPKTPVEGASTGSKVVGAFITQSHVVVAHEDSATYWYAKGENGTPYGQPAQEAFIGVEEKVSAIAHSTDFAHLVLITASNCCHTCQMEVDEVTPPEDEINSPVGLGVSISAPTDEDESQLVDFTLVSHGHARPATSVCSVVLGGKQAKSVVVTGGCEGLVNVWGGSSGKNLMSSFRIPDAPPVTSLCTLTTTSCFAVGTADGTVRIFHLSARGSIDDLESSGVRMTCLYKVKLTRKPITSMSFAESSKKLAVGVYEDASGFILSLDPAKEMSPIATFKSEGALAALLWLPSGQLLVGSSDGHLTCHDASTVQGQNASASSSTKIGEELIAEWSCVMKGVNNLCSLAMSPKIASGRYFYAVSTSQKGVETYKVPDGMFDTANPTIEPVDLAEAGAKGAVTLAVSPSGSLLASGGAGGSLVLYKINDGSCTTVSTLSSHVGPILSVCFSADSASIHTSGSDGALITSTLVNASSYDPIPSTDIYDFQAEEMRLVDVENIEEERPYVEILLEGKKAKQESESKHTKIEALEGIKSLSGRLRDILERNKEAPDLEKMDRDEFVIDVDGKAAYEEKNLRTAEDVRKSIKDEDRKKDMIASRIRQECWDVMENHANAINALATEDLHVKNLPVRKMPSSQLRKLNLLKTLRLSEIMTMRGDGEKSTNWSGLTDEVPATIKWIVNTGVLEGTADVEEIKKQIEEVSRKDGEEEKKEEAADEDEEEGLDVEITENSPIAAFLYHPLAIRTDAQRRMQITFLNELVRQISANFNKEFNKLKATKEDVLGILEGKNDRIKEILAELKSSDTYFKPTLGDDEIEDSVLQLKDEEITTSVYESKKDREARLKKEEEARLLAESAKGDDIPTRALNDMMNGTLEVKKEAISEDMLVREEWMDEVPFAEMTEDQKKALDEYNLKAKEIMEALEKQRKALELELKKIKSEVAEVVKSFDDKLVVLENLRAAVQITTQTQEMYCYRLGLAVMRGEDCVSAITDTEEKIAGLNTQRDIAAAHVATLTDIKDDEQQKFDLAQAELVQSEKNFRREIQETSSAPFDQETVKVLLGLYKTKKGNNERGESGTTSYSGNRNSGGMSGSRQSGGRRNSLGRKSMSRRKSIGSRSRRSFSSTDDGNSLGPLQTAMKEAQLMAAEGKWTSAKDPFLASDDARDKALKYAEVEQVSYAPLDIDDLPETAIKIADQTFDKLNELRMRRLEMENGLSKLNANLKESVKHMDRSRDQLASLDRSIDLLHARHEALLDESALDKKNIEVLAVFKQGQDEVEQGAVATNYGDAILIPQSIIKETNVDIQNLGDEKVKVLEKTLNFRKKINYMNWEHEFLDLKAKNAEAHYVDLQLLRVNKQLKQIISGVKIESDRVKMEKAEQHLSKLHSTHADKMAKMEKELRKVRKAIAERVKENTSLTAQVKELSGNVGIREAIYKSRAEAQGGGMDPAAKKMKMVTMRRKLVDLARAQTDEVEFLRGELDRLRQKTFPSFANAARERFEGMPDEIMDGDFY</sequence>
<evidence type="ECO:0000256" key="10">
    <source>
        <dbReference type="SAM" id="Coils"/>
    </source>
</evidence>
<gene>
    <name evidence="12" type="ORF">TrCOL_g9888</name>
</gene>
<feature type="compositionally biased region" description="Basic and acidic residues" evidence="11">
    <location>
        <begin position="959"/>
        <end position="973"/>
    </location>
</feature>
<dbReference type="PANTHER" id="PTHR14885:SF1">
    <property type="entry name" value="CILIA- AND FLAGELLA-ASSOCIATED PROTEIN 43"/>
    <property type="match status" value="1"/>
</dbReference>
<dbReference type="InterPro" id="IPR036322">
    <property type="entry name" value="WD40_repeat_dom_sf"/>
</dbReference>
<dbReference type="Gene3D" id="2.130.10.10">
    <property type="entry name" value="YVTN repeat-like/Quinoprotein amine dehydrogenase"/>
    <property type="match status" value="3"/>
</dbReference>
<reference evidence="13" key="1">
    <citation type="journal article" date="2023" name="Commun. Biol.">
        <title>Genome analysis of Parmales, the sister group of diatoms, reveals the evolutionary specialization of diatoms from phago-mixotrophs to photoautotrophs.</title>
        <authorList>
            <person name="Ban H."/>
            <person name="Sato S."/>
            <person name="Yoshikawa S."/>
            <person name="Yamada K."/>
            <person name="Nakamura Y."/>
            <person name="Ichinomiya M."/>
            <person name="Sato N."/>
            <person name="Blanc-Mathieu R."/>
            <person name="Endo H."/>
            <person name="Kuwata A."/>
            <person name="Ogata H."/>
        </authorList>
    </citation>
    <scope>NUCLEOTIDE SEQUENCE [LARGE SCALE GENOMIC DNA]</scope>
</reference>
<feature type="compositionally biased region" description="Low complexity" evidence="11">
    <location>
        <begin position="1337"/>
        <end position="1363"/>
    </location>
</feature>
<protein>
    <recommendedName>
        <fullName evidence="9">Cilia- and flagella-associated protein 43</fullName>
    </recommendedName>
</protein>
<keyword evidence="6" id="KW-0206">Cytoskeleton</keyword>
<dbReference type="EMBL" id="BRYA01001476">
    <property type="protein sequence ID" value="GMI44299.1"/>
    <property type="molecule type" value="Genomic_DNA"/>
</dbReference>
<dbReference type="SUPFAM" id="SSF50998">
    <property type="entry name" value="Quinoprotein alcohol dehydrogenase-like"/>
    <property type="match status" value="1"/>
</dbReference>
<name>A0A9W7GG82_9STRA</name>
<feature type="compositionally biased region" description="Basic residues" evidence="11">
    <location>
        <begin position="1364"/>
        <end position="1377"/>
    </location>
</feature>
<evidence type="ECO:0000313" key="13">
    <source>
        <dbReference type="Proteomes" id="UP001165065"/>
    </source>
</evidence>
<comment type="subcellular location">
    <subcellularLocation>
        <location evidence="1">Cytoplasm</location>
        <location evidence="1">Cytoskeleton</location>
        <location evidence="1">Cilium axoneme</location>
    </subcellularLocation>
</comment>
<evidence type="ECO:0000313" key="12">
    <source>
        <dbReference type="EMBL" id="GMI44299.1"/>
    </source>
</evidence>
<evidence type="ECO:0000256" key="6">
    <source>
        <dbReference type="ARBA" id="ARBA00023212"/>
    </source>
</evidence>
<dbReference type="GO" id="GO:0060271">
    <property type="term" value="P:cilium assembly"/>
    <property type="evidence" value="ECO:0007669"/>
    <property type="project" value="TreeGrafter"/>
</dbReference>
<evidence type="ECO:0000256" key="4">
    <source>
        <dbReference type="ARBA" id="ARBA00022737"/>
    </source>
</evidence>
<keyword evidence="2" id="KW-0963">Cytoplasm</keyword>
<accession>A0A9W7GG82</accession>
<feature type="region of interest" description="Disordered" evidence="11">
    <location>
        <begin position="959"/>
        <end position="984"/>
    </location>
</feature>
<dbReference type="Proteomes" id="UP001165065">
    <property type="component" value="Unassembled WGS sequence"/>
</dbReference>
<dbReference type="InterPro" id="IPR001680">
    <property type="entry name" value="WD40_rpt"/>
</dbReference>
<comment type="caution">
    <text evidence="12">The sequence shown here is derived from an EMBL/GenBank/DDBJ whole genome shotgun (WGS) entry which is preliminary data.</text>
</comment>
<feature type="compositionally biased region" description="Acidic residues" evidence="11">
    <location>
        <begin position="974"/>
        <end position="984"/>
    </location>
</feature>